<dbReference type="InterPro" id="IPR009593">
    <property type="entry name" value="DUF1203"/>
</dbReference>
<evidence type="ECO:0000313" key="3">
    <source>
        <dbReference type="Proteomes" id="UP000292452"/>
    </source>
</evidence>
<keyword evidence="3" id="KW-1185">Reference proteome</keyword>
<reference evidence="2 3" key="1">
    <citation type="submission" date="2019-02" db="EMBL/GenBank/DDBJ databases">
        <title>Draft Genome Sequence of Streptomyces sp. AM-2504, identified by 16S rRNA comparative analysis as a Streptomyces Kasugaensis strain.</title>
        <authorList>
            <person name="Napolioni V."/>
            <person name="Giuliodori A.M."/>
            <person name="Spurio R."/>
            <person name="Fabbretti A."/>
        </authorList>
    </citation>
    <scope>NUCLEOTIDE SEQUENCE [LARGE SCALE GENOMIC DNA]</scope>
    <source>
        <strain evidence="2 3">AM-2504</strain>
    </source>
</reference>
<evidence type="ECO:0000256" key="1">
    <source>
        <dbReference type="SAM" id="MobiDB-lite"/>
    </source>
</evidence>
<dbReference type="GeneID" id="97374005"/>
<dbReference type="RefSeq" id="WP_052855813.1">
    <property type="nucleotide sequence ID" value="NZ_NDXL01000003.1"/>
</dbReference>
<evidence type="ECO:0000313" key="2">
    <source>
        <dbReference type="EMBL" id="TBO60326.1"/>
    </source>
</evidence>
<sequence>MTRYSPRSIGAEAHRELSERDDAGRQTEPFTAREDGVPVSCIGSPLRCCLRAIRAGERIALVSYAPLRRWAAATGAAPGAYDEQGPVFIHAEECGGPDAPAPGYPFAREGALRTLRRYNADGQIAGGRLFEIPEDAEAGFDRAFDEAFADPEVALVHVRAVEYGCFQFEVRRGDVFEVRRGDVGDGARERA</sequence>
<organism evidence="2 3">
    <name type="scientific">Streptomyces kasugaensis</name>
    <dbReference type="NCBI Taxonomy" id="1946"/>
    <lineage>
        <taxon>Bacteria</taxon>
        <taxon>Bacillati</taxon>
        <taxon>Actinomycetota</taxon>
        <taxon>Actinomycetes</taxon>
        <taxon>Kitasatosporales</taxon>
        <taxon>Streptomycetaceae</taxon>
        <taxon>Streptomyces</taxon>
    </lineage>
</organism>
<proteinExistence type="predicted"/>
<dbReference type="OrthoDB" id="118609at2"/>
<dbReference type="Pfam" id="PF06718">
    <property type="entry name" value="DUF1203"/>
    <property type="match status" value="1"/>
</dbReference>
<dbReference type="Proteomes" id="UP000292452">
    <property type="component" value="Unassembled WGS sequence"/>
</dbReference>
<dbReference type="EMBL" id="SIXH01000043">
    <property type="protein sequence ID" value="TBO60326.1"/>
    <property type="molecule type" value="Genomic_DNA"/>
</dbReference>
<accession>A0A4Q9HYJ5</accession>
<comment type="caution">
    <text evidence="2">The sequence shown here is derived from an EMBL/GenBank/DDBJ whole genome shotgun (WGS) entry which is preliminary data.</text>
</comment>
<gene>
    <name evidence="2" type="ORF">EYS09_07300</name>
</gene>
<name>A0A4Q9HYJ5_STRKA</name>
<dbReference type="AlphaFoldDB" id="A0A4Q9HYJ5"/>
<protein>
    <submittedName>
        <fullName evidence="2">DUF1203 domain-containing protein</fullName>
    </submittedName>
</protein>
<feature type="compositionally biased region" description="Basic and acidic residues" evidence="1">
    <location>
        <begin position="12"/>
        <end position="25"/>
    </location>
</feature>
<dbReference type="PIRSF" id="PIRSF034110">
    <property type="entry name" value="DUF1203"/>
    <property type="match status" value="1"/>
</dbReference>
<feature type="region of interest" description="Disordered" evidence="1">
    <location>
        <begin position="1"/>
        <end position="25"/>
    </location>
</feature>